<keyword evidence="2" id="KW-1003">Cell membrane</keyword>
<feature type="transmembrane region" description="Helical" evidence="6">
    <location>
        <begin position="331"/>
        <end position="350"/>
    </location>
</feature>
<evidence type="ECO:0000256" key="6">
    <source>
        <dbReference type="SAM" id="Phobius"/>
    </source>
</evidence>
<dbReference type="EMBL" id="VUMW01000006">
    <property type="protein sequence ID" value="MST79591.1"/>
    <property type="molecule type" value="Genomic_DNA"/>
</dbReference>
<organism evidence="7 8">
    <name type="scientific">Lactobacillus equicursoris</name>
    <dbReference type="NCBI Taxonomy" id="420645"/>
    <lineage>
        <taxon>Bacteria</taxon>
        <taxon>Bacillati</taxon>
        <taxon>Bacillota</taxon>
        <taxon>Bacilli</taxon>
        <taxon>Lactobacillales</taxon>
        <taxon>Lactobacillaceae</taxon>
        <taxon>Lactobacillus</taxon>
    </lineage>
</organism>
<dbReference type="RefSeq" id="WP_154486612.1">
    <property type="nucleotide sequence ID" value="NZ_VUMW01000006.1"/>
</dbReference>
<evidence type="ECO:0000256" key="3">
    <source>
        <dbReference type="ARBA" id="ARBA00022692"/>
    </source>
</evidence>
<feature type="transmembrane region" description="Helical" evidence="6">
    <location>
        <begin position="122"/>
        <end position="143"/>
    </location>
</feature>
<evidence type="ECO:0000256" key="1">
    <source>
        <dbReference type="ARBA" id="ARBA00004651"/>
    </source>
</evidence>
<dbReference type="PANTHER" id="PTHR30250:SF11">
    <property type="entry name" value="O-ANTIGEN TRANSPORTER-RELATED"/>
    <property type="match status" value="1"/>
</dbReference>
<feature type="transmembrane region" description="Helical" evidence="6">
    <location>
        <begin position="219"/>
        <end position="237"/>
    </location>
</feature>
<evidence type="ECO:0000256" key="4">
    <source>
        <dbReference type="ARBA" id="ARBA00022989"/>
    </source>
</evidence>
<protein>
    <submittedName>
        <fullName evidence="7">Oligosaccharide flippase family protein</fullName>
    </submittedName>
</protein>
<reference evidence="7 8" key="1">
    <citation type="submission" date="2019-08" db="EMBL/GenBank/DDBJ databases">
        <title>In-depth cultivation of the pig gut microbiome towards novel bacterial diversity and tailored functional studies.</title>
        <authorList>
            <person name="Wylensek D."/>
            <person name="Hitch T.C.A."/>
            <person name="Clavel T."/>
        </authorList>
    </citation>
    <scope>NUCLEOTIDE SEQUENCE [LARGE SCALE GENOMIC DNA]</scope>
    <source>
        <strain evidence="7 8">WCA-470BD-2E</strain>
    </source>
</reference>
<evidence type="ECO:0000256" key="5">
    <source>
        <dbReference type="ARBA" id="ARBA00023136"/>
    </source>
</evidence>
<name>A0A844FM09_9LACO</name>
<dbReference type="InterPro" id="IPR002797">
    <property type="entry name" value="Polysacc_synth"/>
</dbReference>
<keyword evidence="4 6" id="KW-1133">Transmembrane helix</keyword>
<dbReference type="InterPro" id="IPR050833">
    <property type="entry name" value="Poly_Biosynth_Transport"/>
</dbReference>
<feature type="transmembrane region" description="Helical" evidence="6">
    <location>
        <begin position="362"/>
        <end position="381"/>
    </location>
</feature>
<comment type="subcellular location">
    <subcellularLocation>
        <location evidence="1">Cell membrane</location>
        <topology evidence="1">Multi-pass membrane protein</topology>
    </subcellularLocation>
</comment>
<gene>
    <name evidence="7" type="ORF">FYJ61_03645</name>
</gene>
<feature type="transmembrane region" description="Helical" evidence="6">
    <location>
        <begin position="53"/>
        <end position="73"/>
    </location>
</feature>
<feature type="transmembrane region" description="Helical" evidence="6">
    <location>
        <begin position="155"/>
        <end position="178"/>
    </location>
</feature>
<dbReference type="Pfam" id="PF01943">
    <property type="entry name" value="Polysacc_synt"/>
    <property type="match status" value="1"/>
</dbReference>
<dbReference type="PANTHER" id="PTHR30250">
    <property type="entry name" value="PST FAMILY PREDICTED COLANIC ACID TRANSPORTER"/>
    <property type="match status" value="1"/>
</dbReference>
<feature type="transmembrane region" description="Helical" evidence="6">
    <location>
        <begin position="21"/>
        <end position="41"/>
    </location>
</feature>
<keyword evidence="3 6" id="KW-0812">Transmembrane</keyword>
<evidence type="ECO:0000313" key="7">
    <source>
        <dbReference type="EMBL" id="MST79591.1"/>
    </source>
</evidence>
<accession>A0A844FM09</accession>
<dbReference type="AlphaFoldDB" id="A0A844FM09"/>
<feature type="transmembrane region" description="Helical" evidence="6">
    <location>
        <begin position="299"/>
        <end position="325"/>
    </location>
</feature>
<dbReference type="Proteomes" id="UP000452141">
    <property type="component" value="Unassembled WGS sequence"/>
</dbReference>
<feature type="transmembrane region" description="Helical" evidence="6">
    <location>
        <begin position="387"/>
        <end position="407"/>
    </location>
</feature>
<evidence type="ECO:0000256" key="2">
    <source>
        <dbReference type="ARBA" id="ARBA00022475"/>
    </source>
</evidence>
<evidence type="ECO:0000313" key="8">
    <source>
        <dbReference type="Proteomes" id="UP000452141"/>
    </source>
</evidence>
<sequence length="483" mass="55026">MQIKKIIDKYNSLSTVAKATLWYTVANVLVKGVALLSTPIFTRVMTESEYGTYSIFQSWYGIIIIFTSLNVFLGGYSKGLLKYKSDIDSYTSSSLAMTTFITCCWGVIYLTNIPFWTNIFNLPPQMMAAMFIELLLMPAYELWSSKSRFEYKYKLVVIASVWMSLLSIIIGVITVMSNSHRVASRIGSDVFAKATIALPLFILLLAKGKTLFSKKFWKYNFWFNIPLVPHYLSNYALNQSDQLMISRMIGNAQAAYYSVAYTIATMMNLVITAINNALVPYIYQSINAGECKKIKKTTFPTFFIVAVMCIVTMAFAPELITIFAGKNYAQAIYVVPPVAASIYFIFLYGMFSTIEYYYQKTVRIAVATVVAAVLNIGLNFICIRAFGYYAAGYTTLISYMLLAFLHYRFYRSVLEEEMDTDENVYDMKAIILNGALVLSVMFIMILTYKVIWLRYGVILIICMVGYIKRKYLKEILSTVKEKK</sequence>
<comment type="caution">
    <text evidence="7">The sequence shown here is derived from an EMBL/GenBank/DDBJ whole genome shotgun (WGS) entry which is preliminary data.</text>
</comment>
<feature type="transmembrane region" description="Helical" evidence="6">
    <location>
        <begin position="451"/>
        <end position="467"/>
    </location>
</feature>
<feature type="transmembrane region" description="Helical" evidence="6">
    <location>
        <begin position="427"/>
        <end position="445"/>
    </location>
</feature>
<keyword evidence="5 6" id="KW-0472">Membrane</keyword>
<feature type="transmembrane region" description="Helical" evidence="6">
    <location>
        <begin position="94"/>
        <end position="116"/>
    </location>
</feature>
<dbReference type="GO" id="GO:0005886">
    <property type="term" value="C:plasma membrane"/>
    <property type="evidence" value="ECO:0007669"/>
    <property type="project" value="UniProtKB-SubCell"/>
</dbReference>
<feature type="transmembrane region" description="Helical" evidence="6">
    <location>
        <begin position="257"/>
        <end position="278"/>
    </location>
</feature>
<proteinExistence type="predicted"/>
<feature type="transmembrane region" description="Helical" evidence="6">
    <location>
        <begin position="190"/>
        <end position="207"/>
    </location>
</feature>